<name>A0A859FE16_9BACI</name>
<gene>
    <name evidence="1" type="ORF">FLK61_27360</name>
</gene>
<accession>A0A859FE16</accession>
<dbReference type="AlphaFoldDB" id="A0A859FE16"/>
<protein>
    <submittedName>
        <fullName evidence="1">Uncharacterized protein</fullName>
    </submittedName>
</protein>
<reference evidence="2" key="1">
    <citation type="submission" date="2019-07" db="EMBL/GenBank/DDBJ databases">
        <title>Bacillus alkalisoli sp. nov. isolated from saline soil.</title>
        <authorList>
            <person name="Sun J.-Q."/>
            <person name="Xu L."/>
        </authorList>
    </citation>
    <scope>NUCLEOTIDE SEQUENCE [LARGE SCALE GENOMIC DNA]</scope>
    <source>
        <strain evidence="2">M4U3P1</strain>
    </source>
</reference>
<sequence length="90" mass="10244">MMSWRRVNHLVIPTQTIYLTLTILKNILGEIISYETYIDGNWSNTFDLPNVEDVSLGIERRFGDWEISEVSLSLLGISLTGKGKTLIQKS</sequence>
<keyword evidence="2" id="KW-1185">Reference proteome</keyword>
<dbReference type="KEGG" id="psua:FLK61_27360"/>
<dbReference type="EMBL" id="CP041372">
    <property type="protein sequence ID" value="QKS70475.1"/>
    <property type="molecule type" value="Genomic_DNA"/>
</dbReference>
<proteinExistence type="predicted"/>
<dbReference type="Proteomes" id="UP000318138">
    <property type="component" value="Chromosome"/>
</dbReference>
<evidence type="ECO:0000313" key="1">
    <source>
        <dbReference type="EMBL" id="QKS70475.1"/>
    </source>
</evidence>
<evidence type="ECO:0000313" key="2">
    <source>
        <dbReference type="Proteomes" id="UP000318138"/>
    </source>
</evidence>
<organism evidence="1 2">
    <name type="scientific">Paenalkalicoccus suaedae</name>
    <dbReference type="NCBI Taxonomy" id="2592382"/>
    <lineage>
        <taxon>Bacteria</taxon>
        <taxon>Bacillati</taxon>
        <taxon>Bacillota</taxon>
        <taxon>Bacilli</taxon>
        <taxon>Bacillales</taxon>
        <taxon>Bacillaceae</taxon>
        <taxon>Paenalkalicoccus</taxon>
    </lineage>
</organism>